<gene>
    <name evidence="1" type="ORF">J1N35_025879</name>
</gene>
<evidence type="ECO:0000313" key="1">
    <source>
        <dbReference type="EMBL" id="KAH1073551.1"/>
    </source>
</evidence>
<dbReference type="AlphaFoldDB" id="A0A9D3V8M8"/>
<proteinExistence type="predicted"/>
<dbReference type="PANTHER" id="PTHR36067">
    <property type="entry name" value="EXPRESSED PROTEIN"/>
    <property type="match status" value="1"/>
</dbReference>
<name>A0A9D3V8M8_9ROSI</name>
<comment type="caution">
    <text evidence="1">The sequence shown here is derived from an EMBL/GenBank/DDBJ whole genome shotgun (WGS) entry which is preliminary data.</text>
</comment>
<dbReference type="OrthoDB" id="735913at2759"/>
<keyword evidence="2" id="KW-1185">Reference proteome</keyword>
<dbReference type="Proteomes" id="UP000828251">
    <property type="component" value="Unassembled WGS sequence"/>
</dbReference>
<evidence type="ECO:0000313" key="2">
    <source>
        <dbReference type="Proteomes" id="UP000828251"/>
    </source>
</evidence>
<organism evidence="1 2">
    <name type="scientific">Gossypium stocksii</name>
    <dbReference type="NCBI Taxonomy" id="47602"/>
    <lineage>
        <taxon>Eukaryota</taxon>
        <taxon>Viridiplantae</taxon>
        <taxon>Streptophyta</taxon>
        <taxon>Embryophyta</taxon>
        <taxon>Tracheophyta</taxon>
        <taxon>Spermatophyta</taxon>
        <taxon>Magnoliopsida</taxon>
        <taxon>eudicotyledons</taxon>
        <taxon>Gunneridae</taxon>
        <taxon>Pentapetalae</taxon>
        <taxon>rosids</taxon>
        <taxon>malvids</taxon>
        <taxon>Malvales</taxon>
        <taxon>Malvaceae</taxon>
        <taxon>Malvoideae</taxon>
        <taxon>Gossypium</taxon>
    </lineage>
</organism>
<dbReference type="EMBL" id="JAIQCV010000008">
    <property type="protein sequence ID" value="KAH1073551.1"/>
    <property type="molecule type" value="Genomic_DNA"/>
</dbReference>
<dbReference type="PANTHER" id="PTHR36067:SF1">
    <property type="entry name" value="EXPRESSED PROTEIN"/>
    <property type="match status" value="1"/>
</dbReference>
<accession>A0A9D3V8M8</accession>
<protein>
    <submittedName>
        <fullName evidence="1">Uncharacterized protein</fullName>
    </submittedName>
</protein>
<reference evidence="1 2" key="1">
    <citation type="journal article" date="2021" name="Plant Biotechnol. J.">
        <title>Multi-omics assisted identification of the key and species-specific regulatory components of drought-tolerant mechanisms in Gossypium stocksii.</title>
        <authorList>
            <person name="Yu D."/>
            <person name="Ke L."/>
            <person name="Zhang D."/>
            <person name="Wu Y."/>
            <person name="Sun Y."/>
            <person name="Mei J."/>
            <person name="Sun J."/>
            <person name="Sun Y."/>
        </authorList>
    </citation>
    <scope>NUCLEOTIDE SEQUENCE [LARGE SCALE GENOMIC DNA]</scope>
    <source>
        <strain evidence="2">cv. E1</strain>
        <tissue evidence="1">Leaf</tissue>
    </source>
</reference>
<sequence>MAWKQVGHCFNTHFPSYPDQRSKEMADIAMLVAEEYERRVRISRNKVGVEKQQELASCVGVLALKLKTKIGHPRLEVFKLGFEPKSQIGVAAFNGAFSA</sequence>